<dbReference type="InterPro" id="IPR039750">
    <property type="entry name" value="DRC1/DRC2"/>
</dbReference>
<feature type="domain" description="Dynein regulatory complex protein 1/2 N-terminal" evidence="13">
    <location>
        <begin position="21"/>
        <end position="101"/>
    </location>
</feature>
<evidence type="ECO:0000313" key="15">
    <source>
        <dbReference type="Proteomes" id="UP000076502"/>
    </source>
</evidence>
<dbReference type="OrthoDB" id="7760980at2759"/>
<dbReference type="EMBL" id="KQ434786">
    <property type="protein sequence ID" value="KZC05030.1"/>
    <property type="molecule type" value="Genomic_DNA"/>
</dbReference>
<dbReference type="GO" id="GO:0060285">
    <property type="term" value="P:cilium-dependent cell motility"/>
    <property type="evidence" value="ECO:0007669"/>
    <property type="project" value="TreeGrafter"/>
</dbReference>
<dbReference type="GO" id="GO:0005858">
    <property type="term" value="C:axonemal dynein complex"/>
    <property type="evidence" value="ECO:0007669"/>
    <property type="project" value="InterPro"/>
</dbReference>
<comment type="subcellular location">
    <subcellularLocation>
        <location evidence="1">Cytoplasm</location>
        <location evidence="1">Cytoskeleton</location>
        <location evidence="1">Flagellum axoneme</location>
    </subcellularLocation>
    <subcellularLocation>
        <location evidence="8">Cytoplasm</location>
        <location evidence="8">Cytoskeleton</location>
        <location evidence="8">Flagellum basal body</location>
    </subcellularLocation>
</comment>
<dbReference type="OMA" id="VRRMTHM"/>
<evidence type="ECO:0000256" key="8">
    <source>
        <dbReference type="ARBA" id="ARBA00037841"/>
    </source>
</evidence>
<evidence type="ECO:0000256" key="3">
    <source>
        <dbReference type="ARBA" id="ARBA00022846"/>
    </source>
</evidence>
<keyword evidence="4" id="KW-0175">Coiled coil</keyword>
<keyword evidence="2" id="KW-0963">Cytoplasm</keyword>
<evidence type="ECO:0000256" key="1">
    <source>
        <dbReference type="ARBA" id="ARBA00004611"/>
    </source>
</evidence>
<keyword evidence="7" id="KW-0966">Cell projection</keyword>
<dbReference type="PANTHER" id="PTHR21625:SF0">
    <property type="entry name" value="DYNEIN REGULATORY COMPLEX SUBUNIT 2"/>
    <property type="match status" value="1"/>
</dbReference>
<evidence type="ECO:0000256" key="7">
    <source>
        <dbReference type="ARBA" id="ARBA00023273"/>
    </source>
</evidence>
<dbReference type="GO" id="GO:0070286">
    <property type="term" value="P:axonemal dynein complex assembly"/>
    <property type="evidence" value="ECO:0007669"/>
    <property type="project" value="InterPro"/>
</dbReference>
<keyword evidence="15" id="KW-1185">Reference proteome</keyword>
<evidence type="ECO:0000256" key="11">
    <source>
        <dbReference type="ARBA" id="ARBA00041517"/>
    </source>
</evidence>
<evidence type="ECO:0000256" key="5">
    <source>
        <dbReference type="ARBA" id="ARBA00023069"/>
    </source>
</evidence>
<evidence type="ECO:0000313" key="14">
    <source>
        <dbReference type="EMBL" id="KZC05030.1"/>
    </source>
</evidence>
<comment type="function">
    <text evidence="12">Component of the nexin-dynein regulatory complex (N-DRC), a key regulator of ciliary/flagellar motility which maintains the alignment and integrity of the distal axoneme and regulates microtubule sliding in motile axonemes. Plays a critical role in the assembly of N-DRC and also stabilizes the assembly of multiple inner dynein arms and radial spokes. Coassembles with DRC1 to form a central scaffold needed for assembly of the N-DRC and its attachment to the outer doublet microtubules.</text>
</comment>
<dbReference type="GO" id="GO:0003352">
    <property type="term" value="P:regulation of cilium movement"/>
    <property type="evidence" value="ECO:0007669"/>
    <property type="project" value="TreeGrafter"/>
</dbReference>
<dbReference type="AlphaFoldDB" id="A0A154P1M4"/>
<keyword evidence="5" id="KW-0969">Cilium</keyword>
<accession>A0A154P1M4</accession>
<comment type="similarity">
    <text evidence="9">Belongs to the DRC2 family.</text>
</comment>
<sequence>MPPKRKRRGLRVKPINVRDSKRKALDREIKFNAMNTERHLRLWREILVRMEMPDIWKKVEIIWESLEHALDVKDYSISLLLDALQETEDQRRKTNGVHTEVIDRSLRAHGSRLEAVDTFFHGHIETIFVDKTHEFEDINYSRNKDETTLRKINVLINYRSENKLTIAKSTAISKVNAFVDDGKNERRLVTAQLQKQLEDLGDKLRSVFSDYRTNTDERRKAYEIIQRKDKSDRQAIIEQNLRIACLLDEIAKFREKIHSYRRDVANELHDIRRESYFFRNTYRQATKCFVSDHKKDKQRTMTMSSEYNCTAKQLRDLTMKAGRMLTYMQTCRKYETQDEKILPVIVDHHVHATLDDVLPFDLVTEDFQTLIRFWQRFGFSQLIAAELRIERNLYATEANNLRKSVKHFFRQASYSMFPSSQ</sequence>
<evidence type="ECO:0000259" key="13">
    <source>
        <dbReference type="Pfam" id="PF14772"/>
    </source>
</evidence>
<dbReference type="InterPro" id="IPR039505">
    <property type="entry name" value="DRC1/2_N"/>
</dbReference>
<evidence type="ECO:0000256" key="9">
    <source>
        <dbReference type="ARBA" id="ARBA00038424"/>
    </source>
</evidence>
<reference evidence="14 15" key="1">
    <citation type="submission" date="2015-07" db="EMBL/GenBank/DDBJ databases">
        <title>The genome of Dufourea novaeangliae.</title>
        <authorList>
            <person name="Pan H."/>
            <person name="Kapheim K."/>
        </authorList>
    </citation>
    <scope>NUCLEOTIDE SEQUENCE [LARGE SCALE GENOMIC DNA]</scope>
    <source>
        <strain evidence="14">0120121106</strain>
        <tissue evidence="14">Whole body</tissue>
    </source>
</reference>
<dbReference type="Pfam" id="PF14772">
    <property type="entry name" value="NYD-SP28"/>
    <property type="match status" value="1"/>
</dbReference>
<evidence type="ECO:0000256" key="2">
    <source>
        <dbReference type="ARBA" id="ARBA00022490"/>
    </source>
</evidence>
<evidence type="ECO:0000256" key="12">
    <source>
        <dbReference type="ARBA" id="ARBA00045865"/>
    </source>
</evidence>
<dbReference type="Proteomes" id="UP000076502">
    <property type="component" value="Unassembled WGS sequence"/>
</dbReference>
<name>A0A154P1M4_DUFNO</name>
<gene>
    <name evidence="14" type="ORF">WN55_08634</name>
</gene>
<dbReference type="STRING" id="178035.A0A154P1M4"/>
<dbReference type="PANTHER" id="PTHR21625">
    <property type="entry name" value="NYD-SP28 PROTEIN"/>
    <property type="match status" value="1"/>
</dbReference>
<proteinExistence type="inferred from homology"/>
<protein>
    <recommendedName>
        <fullName evidence="10">Dynein regulatory complex subunit 2</fullName>
    </recommendedName>
    <alternativeName>
        <fullName evidence="11">Coiled-coil domain-containing protein 65</fullName>
    </alternativeName>
</protein>
<keyword evidence="3" id="KW-0282">Flagellum</keyword>
<keyword evidence="6" id="KW-0206">Cytoskeleton</keyword>
<organism evidence="14 15">
    <name type="scientific">Dufourea novaeangliae</name>
    <name type="common">Sweat bee</name>
    <dbReference type="NCBI Taxonomy" id="178035"/>
    <lineage>
        <taxon>Eukaryota</taxon>
        <taxon>Metazoa</taxon>
        <taxon>Ecdysozoa</taxon>
        <taxon>Arthropoda</taxon>
        <taxon>Hexapoda</taxon>
        <taxon>Insecta</taxon>
        <taxon>Pterygota</taxon>
        <taxon>Neoptera</taxon>
        <taxon>Endopterygota</taxon>
        <taxon>Hymenoptera</taxon>
        <taxon>Apocrita</taxon>
        <taxon>Aculeata</taxon>
        <taxon>Apoidea</taxon>
        <taxon>Anthophila</taxon>
        <taxon>Halictidae</taxon>
        <taxon>Rophitinae</taxon>
        <taxon>Dufourea</taxon>
    </lineage>
</organism>
<evidence type="ECO:0000256" key="4">
    <source>
        <dbReference type="ARBA" id="ARBA00023054"/>
    </source>
</evidence>
<evidence type="ECO:0000256" key="10">
    <source>
        <dbReference type="ARBA" id="ARBA00040899"/>
    </source>
</evidence>
<evidence type="ECO:0000256" key="6">
    <source>
        <dbReference type="ARBA" id="ARBA00023212"/>
    </source>
</evidence>